<accession>A0A917R617</accession>
<organism evidence="1 2">
    <name type="scientific">Streptomyces flaveus</name>
    <dbReference type="NCBI Taxonomy" id="66370"/>
    <lineage>
        <taxon>Bacteria</taxon>
        <taxon>Bacillati</taxon>
        <taxon>Actinomycetota</taxon>
        <taxon>Actinomycetes</taxon>
        <taxon>Kitasatosporales</taxon>
        <taxon>Streptomycetaceae</taxon>
        <taxon>Streptomyces</taxon>
        <taxon>Streptomyces aurantiacus group</taxon>
    </lineage>
</organism>
<proteinExistence type="predicted"/>
<dbReference type="EMBL" id="BMPQ01000019">
    <property type="protein sequence ID" value="GGK91688.1"/>
    <property type="molecule type" value="Genomic_DNA"/>
</dbReference>
<dbReference type="Proteomes" id="UP000637788">
    <property type="component" value="Unassembled WGS sequence"/>
</dbReference>
<name>A0A917R617_9ACTN</name>
<dbReference type="AlphaFoldDB" id="A0A917R617"/>
<evidence type="ECO:0000313" key="1">
    <source>
        <dbReference type="EMBL" id="GGK91688.1"/>
    </source>
</evidence>
<evidence type="ECO:0000313" key="2">
    <source>
        <dbReference type="Proteomes" id="UP000637788"/>
    </source>
</evidence>
<evidence type="ECO:0008006" key="3">
    <source>
        <dbReference type="Google" id="ProtNLM"/>
    </source>
</evidence>
<reference evidence="1" key="2">
    <citation type="submission" date="2020-09" db="EMBL/GenBank/DDBJ databases">
        <authorList>
            <person name="Sun Q."/>
            <person name="Ohkuma M."/>
        </authorList>
    </citation>
    <scope>NUCLEOTIDE SEQUENCE</scope>
    <source>
        <strain evidence="1">JCM 3035</strain>
    </source>
</reference>
<protein>
    <recommendedName>
        <fullName evidence="3">SMI1/KNR4 family protein</fullName>
    </recommendedName>
</protein>
<sequence>MTPNEDRQFPAALAAAMAVRLDCIGEDGVDFEPFESFLTADETTDWFRAWTGNGELNGDDFRVFGQDGTGGSAAFWLVHPGRALVEQPIIFLGSEGETGVVARNLGAFLWLLADGFGPWEAATSYEPEPDWAPHANRDLAVIAEQFAPDHRAPAAAVIEQAAREFPDFDDTIMKLCR</sequence>
<keyword evidence="2" id="KW-1185">Reference proteome</keyword>
<reference evidence="1" key="1">
    <citation type="journal article" date="2014" name="Int. J. Syst. Evol. Microbiol.">
        <title>Complete genome sequence of Corynebacterium casei LMG S-19264T (=DSM 44701T), isolated from a smear-ripened cheese.</title>
        <authorList>
            <consortium name="US DOE Joint Genome Institute (JGI-PGF)"/>
            <person name="Walter F."/>
            <person name="Albersmeier A."/>
            <person name="Kalinowski J."/>
            <person name="Ruckert C."/>
        </authorList>
    </citation>
    <scope>NUCLEOTIDE SEQUENCE</scope>
    <source>
        <strain evidence="1">JCM 3035</strain>
    </source>
</reference>
<gene>
    <name evidence="1" type="ORF">GCM10010094_60760</name>
</gene>
<comment type="caution">
    <text evidence="1">The sequence shown here is derived from an EMBL/GenBank/DDBJ whole genome shotgun (WGS) entry which is preliminary data.</text>
</comment>
<dbReference type="RefSeq" id="WP_189325007.1">
    <property type="nucleotide sequence ID" value="NZ_BMPQ01000019.1"/>
</dbReference>